<dbReference type="EMBL" id="MU865472">
    <property type="protein sequence ID" value="KAK4222430.1"/>
    <property type="molecule type" value="Genomic_DNA"/>
</dbReference>
<dbReference type="Gene3D" id="1.10.510.10">
    <property type="entry name" value="Transferase(Phosphotransferase) domain 1"/>
    <property type="match status" value="1"/>
</dbReference>
<keyword evidence="2" id="KW-0418">Kinase</keyword>
<dbReference type="AlphaFoldDB" id="A0AAN7BGP8"/>
<comment type="caution">
    <text evidence="2">The sequence shown here is derived from an EMBL/GenBank/DDBJ whole genome shotgun (WGS) entry which is preliminary data.</text>
</comment>
<dbReference type="PROSITE" id="PS50011">
    <property type="entry name" value="PROTEIN_KINASE_DOM"/>
    <property type="match status" value="1"/>
</dbReference>
<dbReference type="PANTHER" id="PTHR24361">
    <property type="entry name" value="MITOGEN-ACTIVATED KINASE KINASE KINASE"/>
    <property type="match status" value="1"/>
</dbReference>
<evidence type="ECO:0000313" key="3">
    <source>
        <dbReference type="Proteomes" id="UP001301958"/>
    </source>
</evidence>
<keyword evidence="3" id="KW-1185">Reference proteome</keyword>
<dbReference type="GO" id="GO:0004674">
    <property type="term" value="F:protein serine/threonine kinase activity"/>
    <property type="evidence" value="ECO:0007669"/>
    <property type="project" value="TreeGrafter"/>
</dbReference>
<organism evidence="2 3">
    <name type="scientific">Podospora fimiseda</name>
    <dbReference type="NCBI Taxonomy" id="252190"/>
    <lineage>
        <taxon>Eukaryota</taxon>
        <taxon>Fungi</taxon>
        <taxon>Dikarya</taxon>
        <taxon>Ascomycota</taxon>
        <taxon>Pezizomycotina</taxon>
        <taxon>Sordariomycetes</taxon>
        <taxon>Sordariomycetidae</taxon>
        <taxon>Sordariales</taxon>
        <taxon>Podosporaceae</taxon>
        <taxon>Podospora</taxon>
    </lineage>
</organism>
<sequence>RELKASMSLLNLKFEKILGMGGEGVAALFSATTKKKASGKAAEKELFVAKVPINWDPQYKEDLAKERRITARFEGSLHIVQLRHAQAKRRIKFEKGLAKKLVLLEYLGGGTLGHVLRKASDKRMRFPSRVLWIIFDCLIKGLIGLRFPPKRYHKNHDRFDTHNLWAEHHVHFDLDTTNIFLGEIGQTYQGLPNDDHRLFPIAKIADLGVMTHVTPELRASPSSLWWLRTDGKLQHYAPEQFTEEWDFVDQLPDPNVHKTAGKFSWKTNLYQVALIMVALITGFLPQYPPVPKFKTLPAPFFRVATKGKKKPQRSGYTYGSYFLGEPENAPAKGKKWHHVDPDLRNLVAHCMFDQPDKRPSMEELYFYIQGKLK</sequence>
<feature type="non-terminal residue" evidence="2">
    <location>
        <position position="373"/>
    </location>
</feature>
<dbReference type="GO" id="GO:0005737">
    <property type="term" value="C:cytoplasm"/>
    <property type="evidence" value="ECO:0007669"/>
    <property type="project" value="TreeGrafter"/>
</dbReference>
<dbReference type="SMART" id="SM00220">
    <property type="entry name" value="S_TKc"/>
    <property type="match status" value="1"/>
</dbReference>
<dbReference type="GO" id="GO:0005524">
    <property type="term" value="F:ATP binding"/>
    <property type="evidence" value="ECO:0007669"/>
    <property type="project" value="InterPro"/>
</dbReference>
<accession>A0AAN7BGP8</accession>
<dbReference type="Proteomes" id="UP001301958">
    <property type="component" value="Unassembled WGS sequence"/>
</dbReference>
<feature type="domain" description="Protein kinase" evidence="1">
    <location>
        <begin position="12"/>
        <end position="368"/>
    </location>
</feature>
<proteinExistence type="predicted"/>
<evidence type="ECO:0000313" key="2">
    <source>
        <dbReference type="EMBL" id="KAK4222430.1"/>
    </source>
</evidence>
<evidence type="ECO:0000259" key="1">
    <source>
        <dbReference type="PROSITE" id="PS50011"/>
    </source>
</evidence>
<feature type="non-terminal residue" evidence="2">
    <location>
        <position position="1"/>
    </location>
</feature>
<protein>
    <submittedName>
        <fullName evidence="2">Kinase-like domain-containing protein</fullName>
    </submittedName>
</protein>
<gene>
    <name evidence="2" type="ORF">QBC38DRAFT_326640</name>
</gene>
<dbReference type="InterPro" id="IPR053235">
    <property type="entry name" value="Ser_Thr_kinase"/>
</dbReference>
<reference evidence="2" key="1">
    <citation type="journal article" date="2023" name="Mol. Phylogenet. Evol.">
        <title>Genome-scale phylogeny and comparative genomics of the fungal order Sordariales.</title>
        <authorList>
            <person name="Hensen N."/>
            <person name="Bonometti L."/>
            <person name="Westerberg I."/>
            <person name="Brannstrom I.O."/>
            <person name="Guillou S."/>
            <person name="Cros-Aarteil S."/>
            <person name="Calhoun S."/>
            <person name="Haridas S."/>
            <person name="Kuo A."/>
            <person name="Mondo S."/>
            <person name="Pangilinan J."/>
            <person name="Riley R."/>
            <person name="LaButti K."/>
            <person name="Andreopoulos B."/>
            <person name="Lipzen A."/>
            <person name="Chen C."/>
            <person name="Yan M."/>
            <person name="Daum C."/>
            <person name="Ng V."/>
            <person name="Clum A."/>
            <person name="Steindorff A."/>
            <person name="Ohm R.A."/>
            <person name="Martin F."/>
            <person name="Silar P."/>
            <person name="Natvig D.O."/>
            <person name="Lalanne C."/>
            <person name="Gautier V."/>
            <person name="Ament-Velasquez S.L."/>
            <person name="Kruys A."/>
            <person name="Hutchinson M.I."/>
            <person name="Powell A.J."/>
            <person name="Barry K."/>
            <person name="Miller A.N."/>
            <person name="Grigoriev I.V."/>
            <person name="Debuchy R."/>
            <person name="Gladieux P."/>
            <person name="Hiltunen Thoren M."/>
            <person name="Johannesson H."/>
        </authorList>
    </citation>
    <scope>NUCLEOTIDE SEQUENCE</scope>
    <source>
        <strain evidence="2">CBS 990.96</strain>
    </source>
</reference>
<keyword evidence="2" id="KW-0808">Transferase</keyword>
<dbReference type="SUPFAM" id="SSF56112">
    <property type="entry name" value="Protein kinase-like (PK-like)"/>
    <property type="match status" value="1"/>
</dbReference>
<name>A0AAN7BGP8_9PEZI</name>
<dbReference type="InterPro" id="IPR000719">
    <property type="entry name" value="Prot_kinase_dom"/>
</dbReference>
<reference evidence="2" key="2">
    <citation type="submission" date="2023-05" db="EMBL/GenBank/DDBJ databases">
        <authorList>
            <consortium name="Lawrence Berkeley National Laboratory"/>
            <person name="Steindorff A."/>
            <person name="Hensen N."/>
            <person name="Bonometti L."/>
            <person name="Westerberg I."/>
            <person name="Brannstrom I.O."/>
            <person name="Guillou S."/>
            <person name="Cros-Aarteil S."/>
            <person name="Calhoun S."/>
            <person name="Haridas S."/>
            <person name="Kuo A."/>
            <person name="Mondo S."/>
            <person name="Pangilinan J."/>
            <person name="Riley R."/>
            <person name="Labutti K."/>
            <person name="Andreopoulos B."/>
            <person name="Lipzen A."/>
            <person name="Chen C."/>
            <person name="Yanf M."/>
            <person name="Daum C."/>
            <person name="Ng V."/>
            <person name="Clum A."/>
            <person name="Ohm R."/>
            <person name="Martin F."/>
            <person name="Silar P."/>
            <person name="Natvig D."/>
            <person name="Lalanne C."/>
            <person name="Gautier V."/>
            <person name="Ament-Velasquez S.L."/>
            <person name="Kruys A."/>
            <person name="Hutchinson M.I."/>
            <person name="Powell A.J."/>
            <person name="Barry K."/>
            <person name="Miller A.N."/>
            <person name="Grigoriev I.V."/>
            <person name="Debuchy R."/>
            <person name="Gladieux P."/>
            <person name="Thoren M.H."/>
            <person name="Johannesson H."/>
        </authorList>
    </citation>
    <scope>NUCLEOTIDE SEQUENCE</scope>
    <source>
        <strain evidence="2">CBS 990.96</strain>
    </source>
</reference>
<dbReference type="InterPro" id="IPR011009">
    <property type="entry name" value="Kinase-like_dom_sf"/>
</dbReference>